<dbReference type="AlphaFoldDB" id="A0A552F1I8"/>
<gene>
    <name evidence="2" type="ORF">EWV78_01035</name>
</gene>
<dbReference type="EMBL" id="SFBH01000008">
    <property type="protein sequence ID" value="TRU40556.1"/>
    <property type="molecule type" value="Genomic_DNA"/>
</dbReference>
<dbReference type="Proteomes" id="UP000315113">
    <property type="component" value="Unassembled WGS sequence"/>
</dbReference>
<reference evidence="2 3" key="1">
    <citation type="submission" date="2019-01" db="EMBL/GenBank/DDBJ databases">
        <title>Coherence of Microcystis species and biogeography revealed through population genomics.</title>
        <authorList>
            <person name="Perez-Carrascal O.M."/>
            <person name="Terrat Y."/>
            <person name="Giani A."/>
            <person name="Fortin N."/>
            <person name="Tromas N."/>
            <person name="Shapiro B.J."/>
        </authorList>
    </citation>
    <scope>NUCLEOTIDE SEQUENCE [LARGE SCALE GENOMIC DNA]</scope>
    <source>
        <strain evidence="2">Ma_MB_F_20061100_S20D</strain>
    </source>
</reference>
<evidence type="ECO:0000313" key="2">
    <source>
        <dbReference type="EMBL" id="TRU40556.1"/>
    </source>
</evidence>
<comment type="caution">
    <text evidence="2">The sequence shown here is derived from an EMBL/GenBank/DDBJ whole genome shotgun (WGS) entry which is preliminary data.</text>
</comment>
<protein>
    <submittedName>
        <fullName evidence="2">Uncharacterized protein</fullName>
    </submittedName>
</protein>
<evidence type="ECO:0000256" key="1">
    <source>
        <dbReference type="SAM" id="MobiDB-lite"/>
    </source>
</evidence>
<proteinExistence type="predicted"/>
<evidence type="ECO:0000313" key="3">
    <source>
        <dbReference type="Proteomes" id="UP000315113"/>
    </source>
</evidence>
<name>A0A552F1I8_MICAE</name>
<organism evidence="2 3">
    <name type="scientific">Microcystis aeruginosa Ma_MB_F_20061100_S20D</name>
    <dbReference type="NCBI Taxonomy" id="2486253"/>
    <lineage>
        <taxon>Bacteria</taxon>
        <taxon>Bacillati</taxon>
        <taxon>Cyanobacteriota</taxon>
        <taxon>Cyanophyceae</taxon>
        <taxon>Oscillatoriophycideae</taxon>
        <taxon>Chroococcales</taxon>
        <taxon>Microcystaceae</taxon>
        <taxon>Microcystis</taxon>
    </lineage>
</organism>
<sequence>MSDAPLIKGGLRGYRPPPDQGGIKEIRTTYLAITLTQSSFGIKDILYKGYLNKLTRRRWLW</sequence>
<feature type="region of interest" description="Disordered" evidence="1">
    <location>
        <begin position="1"/>
        <end position="20"/>
    </location>
</feature>
<accession>A0A552F1I8</accession>